<dbReference type="PANTHER" id="PTHR41807">
    <property type="entry name" value="GLUTATHIONE TRANSFERASE 3"/>
    <property type="match status" value="1"/>
</dbReference>
<proteinExistence type="predicted"/>
<feature type="region of interest" description="Disordered" evidence="1">
    <location>
        <begin position="31"/>
        <end position="55"/>
    </location>
</feature>
<dbReference type="PANTHER" id="PTHR41807:SF1">
    <property type="entry name" value="GLUTATHIONE TRANSFERASE 3"/>
    <property type="match status" value="1"/>
</dbReference>
<dbReference type="eggNOG" id="ENOG502S8AT">
    <property type="taxonomic scope" value="Eukaryota"/>
</dbReference>
<evidence type="ECO:0008006" key="5">
    <source>
        <dbReference type="Google" id="ProtNLM"/>
    </source>
</evidence>
<comment type="caution">
    <text evidence="3">The sequence shown here is derived from an EMBL/GenBank/DDBJ whole genome shotgun (WGS) entry which is preliminary data.</text>
</comment>
<keyword evidence="2" id="KW-0472">Membrane</keyword>
<name>A0A066X5P4_COLSU</name>
<evidence type="ECO:0000313" key="3">
    <source>
        <dbReference type="EMBL" id="KDN61330.1"/>
    </source>
</evidence>
<dbReference type="STRING" id="1173701.A0A066X5P4"/>
<dbReference type="GO" id="GO:0016020">
    <property type="term" value="C:membrane"/>
    <property type="evidence" value="ECO:0007669"/>
    <property type="project" value="TreeGrafter"/>
</dbReference>
<feature type="compositionally biased region" description="Low complexity" evidence="1">
    <location>
        <begin position="135"/>
        <end position="148"/>
    </location>
</feature>
<keyword evidence="2" id="KW-0812">Transmembrane</keyword>
<dbReference type="InterPro" id="IPR038872">
    <property type="entry name" value="Put_GTT3"/>
</dbReference>
<feature type="transmembrane region" description="Helical" evidence="2">
    <location>
        <begin position="268"/>
        <end position="290"/>
    </location>
</feature>
<reference evidence="4" key="1">
    <citation type="journal article" date="2014" name="Genome Announc.">
        <title>Draft genome sequence of Colletotrichum sublineola, a destructive pathogen of cultivated sorghum.</title>
        <authorList>
            <person name="Baroncelli R."/>
            <person name="Sanz-Martin J.M."/>
            <person name="Rech G.E."/>
            <person name="Sukno S.A."/>
            <person name="Thon M.R."/>
        </authorList>
    </citation>
    <scope>NUCLEOTIDE SEQUENCE [LARGE SCALE GENOMIC DNA]</scope>
    <source>
        <strain evidence="4">TX430BB</strain>
    </source>
</reference>
<sequence>MSGANAWLARQRKSDLVELAELTGLTGHARVASSCRPETSDSPQATHDANNAPLFRYENQKKADLEVTLDEYLAENATQFSHNPKLVPYYNSRAKAAGSPIKREAPLTDLVKSTTRRRAMRMVEELQPEPEPEAESSSPSPEPAEPALSTALATRTPARNLSLASRIPLPATPADVAEAVDRHTVAVRERVTELYDQSGIQEGTQAVRSSLSTVTSVLFTVAAFEAWNLRAEVLPLRYAFTIPAIPALGTNFYPVYVPDAFLFVTSSFWSPVALWTLTSVLIPSFFGYFYNLSAASHPQPRGRKSSTVEYNVDPLVFSIVKALISFVIYGQKATFGGWINENSIDRINGALYGEWKGILTGAAITGLVSLYDAVLKK</sequence>
<evidence type="ECO:0000313" key="4">
    <source>
        <dbReference type="Proteomes" id="UP000027238"/>
    </source>
</evidence>
<feature type="region of interest" description="Disordered" evidence="1">
    <location>
        <begin position="123"/>
        <end position="148"/>
    </location>
</feature>
<dbReference type="Proteomes" id="UP000027238">
    <property type="component" value="Unassembled WGS sequence"/>
</dbReference>
<keyword evidence="4" id="KW-1185">Reference proteome</keyword>
<accession>A0A066X5P4</accession>
<evidence type="ECO:0000256" key="1">
    <source>
        <dbReference type="SAM" id="MobiDB-lite"/>
    </source>
</evidence>
<keyword evidence="2" id="KW-1133">Transmembrane helix</keyword>
<dbReference type="AlphaFoldDB" id="A0A066X5P4"/>
<organism evidence="3 4">
    <name type="scientific">Colletotrichum sublineola</name>
    <name type="common">Sorghum anthracnose fungus</name>
    <dbReference type="NCBI Taxonomy" id="1173701"/>
    <lineage>
        <taxon>Eukaryota</taxon>
        <taxon>Fungi</taxon>
        <taxon>Dikarya</taxon>
        <taxon>Ascomycota</taxon>
        <taxon>Pezizomycotina</taxon>
        <taxon>Sordariomycetes</taxon>
        <taxon>Hypocreomycetidae</taxon>
        <taxon>Glomerellales</taxon>
        <taxon>Glomerellaceae</taxon>
        <taxon>Colletotrichum</taxon>
        <taxon>Colletotrichum graminicola species complex</taxon>
    </lineage>
</organism>
<protein>
    <recommendedName>
        <fullName evidence="5">Cupin-type protein</fullName>
    </recommendedName>
</protein>
<dbReference type="OMA" id="YLPDMFL"/>
<feature type="transmembrane region" description="Helical" evidence="2">
    <location>
        <begin position="236"/>
        <end position="256"/>
    </location>
</feature>
<gene>
    <name evidence="3" type="ORF">CSUB01_05268</name>
</gene>
<feature type="compositionally biased region" description="Polar residues" evidence="1">
    <location>
        <begin position="36"/>
        <end position="49"/>
    </location>
</feature>
<evidence type="ECO:0000256" key="2">
    <source>
        <dbReference type="SAM" id="Phobius"/>
    </source>
</evidence>
<dbReference type="OrthoDB" id="4034134at2759"/>
<dbReference type="HOGENOM" id="CLU_041452_0_0_1"/>
<dbReference type="EMBL" id="JMSE01001424">
    <property type="protein sequence ID" value="KDN61330.1"/>
    <property type="molecule type" value="Genomic_DNA"/>
</dbReference>